<keyword evidence="5" id="KW-0378">Hydrolase</keyword>
<comment type="caution">
    <text evidence="13">The sequence shown here is derived from an EMBL/GenBank/DDBJ whole genome shotgun (WGS) entry which is preliminary data.</text>
</comment>
<dbReference type="InterPro" id="IPR033411">
    <property type="entry name" value="Ribonuclease_PIN"/>
</dbReference>
<feature type="domain" description="Ribonuclease PIN" evidence="12">
    <location>
        <begin position="10"/>
        <end position="96"/>
    </location>
</feature>
<dbReference type="FunFam" id="3.40.50.1010:FF:000020">
    <property type="entry name" value="20S-pre-rRNA D-site endonuclease NOB1"/>
    <property type="match status" value="1"/>
</dbReference>
<evidence type="ECO:0000256" key="7">
    <source>
        <dbReference type="ARBA" id="ARBA00023242"/>
    </source>
</evidence>
<evidence type="ECO:0000256" key="1">
    <source>
        <dbReference type="ARBA" id="ARBA00004123"/>
    </source>
</evidence>
<keyword evidence="6 8" id="KW-0862">Zinc</keyword>
<dbReference type="InterPro" id="IPR014881">
    <property type="entry name" value="NOB1_Zn-bd"/>
</dbReference>
<gene>
    <name evidence="13" type="ORF">GBAR_LOCUS9207</name>
</gene>
<dbReference type="InterPro" id="IPR036283">
    <property type="entry name" value="NOB1_Zf-like_sf"/>
</dbReference>
<feature type="region of interest" description="Disordered" evidence="10">
    <location>
        <begin position="371"/>
        <end position="407"/>
    </location>
</feature>
<evidence type="ECO:0000256" key="4">
    <source>
        <dbReference type="ARBA" id="ARBA00022723"/>
    </source>
</evidence>
<dbReference type="Gene3D" id="3.40.50.1010">
    <property type="entry name" value="5'-nuclease"/>
    <property type="match status" value="1"/>
</dbReference>
<dbReference type="GO" id="GO:0005737">
    <property type="term" value="C:cytoplasm"/>
    <property type="evidence" value="ECO:0007669"/>
    <property type="project" value="UniProtKB-ARBA"/>
</dbReference>
<feature type="region of interest" description="Disordered" evidence="10">
    <location>
        <begin position="136"/>
        <end position="200"/>
    </location>
</feature>
<dbReference type="EMBL" id="CASHTH010001390">
    <property type="protein sequence ID" value="CAI8014768.1"/>
    <property type="molecule type" value="Genomic_DNA"/>
</dbReference>
<dbReference type="GO" id="GO:0030490">
    <property type="term" value="P:maturation of SSU-rRNA"/>
    <property type="evidence" value="ECO:0007669"/>
    <property type="project" value="TreeGrafter"/>
</dbReference>
<feature type="region of interest" description="Disordered" evidence="10">
    <location>
        <begin position="313"/>
        <end position="335"/>
    </location>
</feature>
<dbReference type="PANTHER" id="PTHR12814:SF2">
    <property type="entry name" value="RNA-BINDING PROTEIN NOB1"/>
    <property type="match status" value="1"/>
</dbReference>
<dbReference type="GO" id="GO:0030688">
    <property type="term" value="C:preribosome, small subunit precursor"/>
    <property type="evidence" value="ECO:0007669"/>
    <property type="project" value="TreeGrafter"/>
</dbReference>
<evidence type="ECO:0000256" key="6">
    <source>
        <dbReference type="ARBA" id="ARBA00022833"/>
    </source>
</evidence>
<sequence length="407" mass="45894">MEEEKRIGLLVADSVAFIKRAPLEKWSSKVVTVRDVVSEIRDKASRERLQVLPFDLSFREPSADALQHVTRFAKKTGDYGALSPVDLKLISLTYQLHCEQDPLSVPKLRQEPLKQQVAERGEASLNIAGFYSPRKKSVRRTESSGKANGVGGNDETDNDRGNCEEEEHVELVEQVENLELENTSEQEDGREEDDDDEEGWITPENLQQVCEEMGAVLDDLPQSLSVGCITTDFAMQNVLLQMGLNLISLDGKRIRQLRTYAKKCKGCFKTTLDTGRVWCPWCGNRSLYRVSVIVDSSGRMQYKPLGRKQFSHRGLRYPLSAPKSGRHAQNPVLSPDQQVTYRERRQRENKVDPLSQDYVTLPSPFVVHDVTSRGARLAMGTGGRGSRGGENRRRNPNAVQPKGRRKK</sequence>
<proteinExistence type="inferred from homology"/>
<dbReference type="GO" id="GO:0046872">
    <property type="term" value="F:metal ion binding"/>
    <property type="evidence" value="ECO:0007669"/>
    <property type="project" value="UniProtKB-UniRule"/>
</dbReference>
<evidence type="ECO:0000313" key="14">
    <source>
        <dbReference type="Proteomes" id="UP001174909"/>
    </source>
</evidence>
<dbReference type="GO" id="GO:0016787">
    <property type="term" value="F:hydrolase activity"/>
    <property type="evidence" value="ECO:0007669"/>
    <property type="project" value="UniProtKB-KW"/>
</dbReference>
<keyword evidence="3" id="KW-0540">Nuclease</keyword>
<dbReference type="GO" id="GO:0031981">
    <property type="term" value="C:nuclear lumen"/>
    <property type="evidence" value="ECO:0007669"/>
    <property type="project" value="UniProtKB-ARBA"/>
</dbReference>
<evidence type="ECO:0000256" key="2">
    <source>
        <dbReference type="ARBA" id="ARBA00005858"/>
    </source>
</evidence>
<dbReference type="AlphaFoldDB" id="A0AA35WB20"/>
<keyword evidence="14" id="KW-1185">Reference proteome</keyword>
<keyword evidence="7 8" id="KW-0539">Nucleus</keyword>
<evidence type="ECO:0000256" key="3">
    <source>
        <dbReference type="ARBA" id="ARBA00022722"/>
    </source>
</evidence>
<dbReference type="PIRSF" id="PIRSF037125">
    <property type="entry name" value="D-site_20S_pre-rRNA_nuclease"/>
    <property type="match status" value="1"/>
</dbReference>
<evidence type="ECO:0000256" key="10">
    <source>
        <dbReference type="SAM" id="MobiDB-lite"/>
    </source>
</evidence>
<dbReference type="PANTHER" id="PTHR12814">
    <property type="entry name" value="RNA-BINDING PROTEIN NOB1"/>
    <property type="match status" value="1"/>
</dbReference>
<dbReference type="Gene3D" id="6.20.210.10">
    <property type="entry name" value="Nin one binding (NOB1), Zn-ribbon-like"/>
    <property type="match status" value="1"/>
</dbReference>
<comment type="similarity">
    <text evidence="2 8">Belongs to the NOB1 family.</text>
</comment>
<evidence type="ECO:0000313" key="13">
    <source>
        <dbReference type="EMBL" id="CAI8014768.1"/>
    </source>
</evidence>
<dbReference type="Pfam" id="PF17146">
    <property type="entry name" value="PIN_6"/>
    <property type="match status" value="1"/>
</dbReference>
<dbReference type="InterPro" id="IPR017117">
    <property type="entry name" value="Nob1_euk"/>
</dbReference>
<dbReference type="InterPro" id="IPR039907">
    <property type="entry name" value="NOB1"/>
</dbReference>
<name>A0AA35WB20_GEOBA</name>
<reference evidence="13" key="1">
    <citation type="submission" date="2023-03" db="EMBL/GenBank/DDBJ databases">
        <authorList>
            <person name="Steffen K."/>
            <person name="Cardenas P."/>
        </authorList>
    </citation>
    <scope>NUCLEOTIDE SEQUENCE</scope>
</reference>
<comment type="subcellular location">
    <subcellularLocation>
        <location evidence="1 8">Nucleus</location>
    </subcellularLocation>
</comment>
<dbReference type="Proteomes" id="UP001174909">
    <property type="component" value="Unassembled WGS sequence"/>
</dbReference>
<keyword evidence="4 8" id="KW-0479">Metal-binding</keyword>
<feature type="domain" description="Nin one binding (NOB1) Zn-ribbon-like" evidence="11">
    <location>
        <begin position="254"/>
        <end position="325"/>
    </location>
</feature>
<accession>A0AA35WB20</accession>
<feature type="binding site" evidence="9">
    <location>
        <position position="264"/>
    </location>
    <ligand>
        <name>Zn(2+)</name>
        <dbReference type="ChEBI" id="CHEBI:29105"/>
    </ligand>
</feature>
<dbReference type="CDD" id="cd09876">
    <property type="entry name" value="PIN_Nob1-like"/>
    <property type="match status" value="1"/>
</dbReference>
<feature type="binding site" evidence="9">
    <location>
        <position position="279"/>
    </location>
    <ligand>
        <name>Zn(2+)</name>
        <dbReference type="ChEBI" id="CHEBI:29105"/>
    </ligand>
</feature>
<dbReference type="SUPFAM" id="SSF144206">
    <property type="entry name" value="NOB1 zinc finger-like"/>
    <property type="match status" value="1"/>
</dbReference>
<feature type="binding site" evidence="9">
    <location>
        <position position="267"/>
    </location>
    <ligand>
        <name>Zn(2+)</name>
        <dbReference type="ChEBI" id="CHEBI:29105"/>
    </ligand>
</feature>
<evidence type="ECO:0000259" key="12">
    <source>
        <dbReference type="Pfam" id="PF17146"/>
    </source>
</evidence>
<protein>
    <recommendedName>
        <fullName evidence="8">RNA-binding protein NOB1</fullName>
    </recommendedName>
</protein>
<dbReference type="Pfam" id="PF08772">
    <property type="entry name" value="Zn_ribbon_NOB1"/>
    <property type="match status" value="1"/>
</dbReference>
<evidence type="ECO:0000256" key="8">
    <source>
        <dbReference type="PIRNR" id="PIRNR037125"/>
    </source>
</evidence>
<evidence type="ECO:0000256" key="9">
    <source>
        <dbReference type="PIRSR" id="PIRSR037125-1"/>
    </source>
</evidence>
<evidence type="ECO:0000256" key="5">
    <source>
        <dbReference type="ARBA" id="ARBA00022801"/>
    </source>
</evidence>
<comment type="function">
    <text evidence="8">May play a role in mRNA degradation.</text>
</comment>
<dbReference type="GO" id="GO:0004521">
    <property type="term" value="F:RNA endonuclease activity"/>
    <property type="evidence" value="ECO:0007669"/>
    <property type="project" value="UniProtKB-UniRule"/>
</dbReference>
<feature type="compositionally biased region" description="Acidic residues" evidence="10">
    <location>
        <begin position="176"/>
        <end position="199"/>
    </location>
</feature>
<organism evidence="13 14">
    <name type="scientific">Geodia barretti</name>
    <name type="common">Barrett's horny sponge</name>
    <dbReference type="NCBI Taxonomy" id="519541"/>
    <lineage>
        <taxon>Eukaryota</taxon>
        <taxon>Metazoa</taxon>
        <taxon>Porifera</taxon>
        <taxon>Demospongiae</taxon>
        <taxon>Heteroscleromorpha</taxon>
        <taxon>Tetractinellida</taxon>
        <taxon>Astrophorina</taxon>
        <taxon>Geodiidae</taxon>
        <taxon>Geodia</taxon>
    </lineage>
</organism>
<feature type="binding site" evidence="9">
    <location>
        <position position="282"/>
    </location>
    <ligand>
        <name>Zn(2+)</name>
        <dbReference type="ChEBI" id="CHEBI:29105"/>
    </ligand>
</feature>
<evidence type="ECO:0000259" key="11">
    <source>
        <dbReference type="Pfam" id="PF08772"/>
    </source>
</evidence>